<accession>A0A1Z1MPK1</accession>
<keyword evidence="1" id="KW-0934">Plastid</keyword>
<dbReference type="GeneID" id="33361252"/>
<proteinExistence type="predicted"/>
<sequence>MLINHYHYQKFFDKIYYTLTKCYRIFFINIFYNQEYI</sequence>
<protein>
    <submittedName>
        <fullName evidence="1">Uncharacterized protein</fullName>
    </submittedName>
</protein>
<keyword evidence="1" id="KW-0150">Chloroplast</keyword>
<dbReference type="RefSeq" id="YP_009398680.1">
    <property type="nucleotide sequence ID" value="NC_035293.1"/>
</dbReference>
<evidence type="ECO:0000313" key="1">
    <source>
        <dbReference type="EMBL" id="ARW67866.1"/>
    </source>
</evidence>
<dbReference type="EMBL" id="MF101449">
    <property type="protein sequence ID" value="ARW67866.1"/>
    <property type="molecule type" value="Genomic_DNA"/>
</dbReference>
<organism evidence="1">
    <name type="scientific">Kuetzingia canaliculata</name>
    <name type="common">Red alga</name>
    <name type="synonym">Rytiphlaea canaliculata</name>
    <dbReference type="NCBI Taxonomy" id="228262"/>
    <lineage>
        <taxon>Eukaryota</taxon>
        <taxon>Rhodophyta</taxon>
        <taxon>Florideophyceae</taxon>
        <taxon>Rhodymeniophycidae</taxon>
        <taxon>Ceramiales</taxon>
        <taxon>Rhodomelaceae</taxon>
        <taxon>Amansieae</taxon>
        <taxon>Kuetzingia</taxon>
    </lineage>
</organism>
<dbReference type="AlphaFoldDB" id="A0A1Z1MPK1"/>
<reference evidence="1" key="1">
    <citation type="journal article" date="2017" name="J. Phycol.">
        <title>Analysis of chloroplast genomes and a supermatrix inform reclassification of the Rhodomelaceae (Rhodophyta).</title>
        <authorList>
            <person name="Diaz-Tapia P."/>
            <person name="Maggs C.A."/>
            <person name="West J.A."/>
            <person name="Verbruggen H."/>
        </authorList>
    </citation>
    <scope>NUCLEOTIDE SEQUENCE</scope>
    <source>
        <strain evidence="1">PD1540</strain>
    </source>
</reference>
<name>A0A1Z1MPK1_KUECA</name>
<gene>
    <name evidence="1" type="primary">orf37</name>
</gene>
<geneLocation type="chloroplast" evidence="1"/>